<dbReference type="Gene3D" id="2.60.40.790">
    <property type="match status" value="1"/>
</dbReference>
<evidence type="ECO:0000256" key="1">
    <source>
        <dbReference type="PROSITE-ProRule" id="PRU00285"/>
    </source>
</evidence>
<organism evidence="4 5">
    <name type="scientific">Cucurbita moschata</name>
    <name type="common">Winter crookneck squash</name>
    <name type="synonym">Cucurbita pepo var. moschata</name>
    <dbReference type="NCBI Taxonomy" id="3662"/>
    <lineage>
        <taxon>Eukaryota</taxon>
        <taxon>Viridiplantae</taxon>
        <taxon>Streptophyta</taxon>
        <taxon>Embryophyta</taxon>
        <taxon>Tracheophyta</taxon>
        <taxon>Spermatophyta</taxon>
        <taxon>Magnoliopsida</taxon>
        <taxon>eudicotyledons</taxon>
        <taxon>Gunneridae</taxon>
        <taxon>Pentapetalae</taxon>
        <taxon>rosids</taxon>
        <taxon>fabids</taxon>
        <taxon>Cucurbitales</taxon>
        <taxon>Cucurbitaceae</taxon>
        <taxon>Cucurbiteae</taxon>
        <taxon>Cucurbita</taxon>
    </lineage>
</organism>
<protein>
    <submittedName>
        <fullName evidence="5">Uncharacterized protein LOC111445297</fullName>
    </submittedName>
</protein>
<name>A0A6J1FGX8_CUCMO</name>
<evidence type="ECO:0000313" key="4">
    <source>
        <dbReference type="Proteomes" id="UP000504609"/>
    </source>
</evidence>
<dbReference type="InterPro" id="IPR008978">
    <property type="entry name" value="HSP20-like_chaperone"/>
</dbReference>
<dbReference type="InterPro" id="IPR002068">
    <property type="entry name" value="A-crystallin/Hsp20_dom"/>
</dbReference>
<dbReference type="GeneID" id="111445297"/>
<dbReference type="Proteomes" id="UP000504609">
    <property type="component" value="Unplaced"/>
</dbReference>
<comment type="similarity">
    <text evidence="1">Belongs to the small heat shock protein (HSP20) family.</text>
</comment>
<dbReference type="KEGG" id="cmos:111445297"/>
<proteinExistence type="inferred from homology"/>
<reference evidence="5" key="1">
    <citation type="submission" date="2025-08" db="UniProtKB">
        <authorList>
            <consortium name="RefSeq"/>
        </authorList>
    </citation>
    <scope>IDENTIFICATION</scope>
    <source>
        <tissue evidence="5">Young leaves</tissue>
    </source>
</reference>
<gene>
    <name evidence="5" type="primary">LOC111445297</name>
</gene>
<dbReference type="AlphaFoldDB" id="A0A6J1FGX8"/>
<sequence length="106" mass="12083">MSSQIVEQDWGDVTRSDQPFSPDTKWAEEEHSRILSMKLPGFPKNQLQITLNAATRTLTVTGQKQDGLFNIIRLNERISIDDTCSLDGVFARLHDQTLFVTFSKKK</sequence>
<evidence type="ECO:0000259" key="3">
    <source>
        <dbReference type="PROSITE" id="PS01031"/>
    </source>
</evidence>
<dbReference type="CDD" id="cd00298">
    <property type="entry name" value="ACD_sHsps_p23-like"/>
    <property type="match status" value="1"/>
</dbReference>
<dbReference type="PROSITE" id="PS01031">
    <property type="entry name" value="SHSP"/>
    <property type="match status" value="1"/>
</dbReference>
<feature type="domain" description="SHSP" evidence="3">
    <location>
        <begin position="15"/>
        <end position="106"/>
    </location>
</feature>
<evidence type="ECO:0000313" key="5">
    <source>
        <dbReference type="RefSeq" id="XP_022939359.1"/>
    </source>
</evidence>
<dbReference type="RefSeq" id="XP_022939359.1">
    <property type="nucleotide sequence ID" value="XM_023083591.1"/>
</dbReference>
<evidence type="ECO:0000256" key="2">
    <source>
        <dbReference type="SAM" id="MobiDB-lite"/>
    </source>
</evidence>
<dbReference type="SUPFAM" id="SSF49764">
    <property type="entry name" value="HSP20-like chaperones"/>
    <property type="match status" value="1"/>
</dbReference>
<accession>A0A6J1FGX8</accession>
<feature type="region of interest" description="Disordered" evidence="2">
    <location>
        <begin position="1"/>
        <end position="27"/>
    </location>
</feature>
<keyword evidence="4" id="KW-1185">Reference proteome</keyword>